<feature type="domain" description="DUF1206" evidence="2">
    <location>
        <begin position="91"/>
        <end position="156"/>
    </location>
</feature>
<gene>
    <name evidence="3" type="ORF">EEJ31_06910</name>
</gene>
<feature type="transmembrane region" description="Helical" evidence="1">
    <location>
        <begin position="172"/>
        <end position="201"/>
    </location>
</feature>
<protein>
    <submittedName>
        <fullName evidence="3">DUF1206 domain-containing protein</fullName>
    </submittedName>
</protein>
<feature type="domain" description="DUF1206" evidence="2">
    <location>
        <begin position="8"/>
        <end position="73"/>
    </location>
</feature>
<proteinExistence type="predicted"/>
<evidence type="ECO:0000259" key="2">
    <source>
        <dbReference type="Pfam" id="PF06724"/>
    </source>
</evidence>
<feature type="transmembrane region" description="Helical" evidence="1">
    <location>
        <begin position="7"/>
        <end position="32"/>
    </location>
</feature>
<keyword evidence="4" id="KW-1185">Reference proteome</keyword>
<dbReference type="OrthoDB" id="4552598at2"/>
<dbReference type="InterPro" id="IPR009597">
    <property type="entry name" value="DUF1206"/>
</dbReference>
<feature type="transmembrane region" description="Helical" evidence="1">
    <location>
        <begin position="94"/>
        <end position="111"/>
    </location>
</feature>
<organism evidence="3 4">
    <name type="scientific">Cryobacterium tepidiphilum</name>
    <dbReference type="NCBI Taxonomy" id="2486026"/>
    <lineage>
        <taxon>Bacteria</taxon>
        <taxon>Bacillati</taxon>
        <taxon>Actinomycetota</taxon>
        <taxon>Actinomycetes</taxon>
        <taxon>Micrococcales</taxon>
        <taxon>Microbacteriaceae</taxon>
        <taxon>Cryobacterium</taxon>
    </lineage>
</organism>
<dbReference type="Proteomes" id="UP000279859">
    <property type="component" value="Unassembled WGS sequence"/>
</dbReference>
<comment type="caution">
    <text evidence="3">The sequence shown here is derived from an EMBL/GenBank/DDBJ whole genome shotgun (WGS) entry which is preliminary data.</text>
</comment>
<keyword evidence="1" id="KW-0812">Transmembrane</keyword>
<name>A0A3M8LE06_9MICO</name>
<evidence type="ECO:0000313" key="4">
    <source>
        <dbReference type="Proteomes" id="UP000279859"/>
    </source>
</evidence>
<feature type="transmembrane region" description="Helical" evidence="1">
    <location>
        <begin position="131"/>
        <end position="152"/>
    </location>
</feature>
<evidence type="ECO:0000256" key="1">
    <source>
        <dbReference type="SAM" id="Phobius"/>
    </source>
</evidence>
<evidence type="ECO:0000313" key="3">
    <source>
        <dbReference type="EMBL" id="RNE63711.1"/>
    </source>
</evidence>
<reference evidence="3 4" key="1">
    <citation type="submission" date="2018-11" db="EMBL/GenBank/DDBJ databases">
        <title>Cryobacterium sp. nov., isolated from rhizosphere soil of lettuce.</title>
        <authorList>
            <person name="Wang Y."/>
        </authorList>
    </citation>
    <scope>NUCLEOTIDE SEQUENCE [LARGE SCALE GENOMIC DNA]</scope>
    <source>
        <strain evidence="3 4">NEAU-85</strain>
    </source>
</reference>
<sequence>MRALARTGFAVSGLLHIIIGAIAVSAAVGAGGGEADLSGALHQVAKTPGGVVVLWAVVVGLVALGAWQCLQAMLARAEHWPLRWARRIKEASKAIAYFVVAGTAFRFASGGEASSSDTTRGIVRALLSAPGGMFLVMAVGIVIGSIGGVFVFRGATTRITNDLRMPTGAAGLATLVVGVVGYIAKGAALLVVGILFLLGALTSDPAKASGFDTALKTLGTLPFGDAILLAMGVGVVTYGLYLCVRTRVARL</sequence>
<dbReference type="EMBL" id="RDSR01000008">
    <property type="protein sequence ID" value="RNE63711.1"/>
    <property type="molecule type" value="Genomic_DNA"/>
</dbReference>
<dbReference type="AlphaFoldDB" id="A0A3M8LE06"/>
<feature type="domain" description="DUF1206" evidence="2">
    <location>
        <begin position="180"/>
        <end position="247"/>
    </location>
</feature>
<dbReference type="Pfam" id="PF06724">
    <property type="entry name" value="DUF1206"/>
    <property type="match status" value="3"/>
</dbReference>
<keyword evidence="1" id="KW-1133">Transmembrane helix</keyword>
<accession>A0A3M8LE06</accession>
<keyword evidence="1" id="KW-0472">Membrane</keyword>
<feature type="transmembrane region" description="Helical" evidence="1">
    <location>
        <begin position="52"/>
        <end position="74"/>
    </location>
</feature>
<feature type="transmembrane region" description="Helical" evidence="1">
    <location>
        <begin position="221"/>
        <end position="244"/>
    </location>
</feature>